<comment type="caution">
    <text evidence="3">The sequence shown here is derived from an EMBL/GenBank/DDBJ whole genome shotgun (WGS) entry which is preliminary data.</text>
</comment>
<dbReference type="GO" id="GO:0009267">
    <property type="term" value="P:cellular response to starvation"/>
    <property type="evidence" value="ECO:0007669"/>
    <property type="project" value="TreeGrafter"/>
</dbReference>
<dbReference type="GO" id="GO:0010507">
    <property type="term" value="P:negative regulation of autophagy"/>
    <property type="evidence" value="ECO:0007669"/>
    <property type="project" value="TreeGrafter"/>
</dbReference>
<dbReference type="GO" id="GO:1990131">
    <property type="term" value="C:Gtr1-Gtr2 GTPase complex"/>
    <property type="evidence" value="ECO:0007669"/>
    <property type="project" value="TreeGrafter"/>
</dbReference>
<accession>X1AD60</accession>
<evidence type="ECO:0000256" key="2">
    <source>
        <dbReference type="ARBA" id="ARBA00023134"/>
    </source>
</evidence>
<protein>
    <submittedName>
        <fullName evidence="3">Uncharacterized protein</fullName>
    </submittedName>
</protein>
<dbReference type="PANTHER" id="PTHR11259">
    <property type="entry name" value="RAS-RELATED GTP BINDING RAG/GTR YEAST"/>
    <property type="match status" value="1"/>
</dbReference>
<evidence type="ECO:0000313" key="3">
    <source>
        <dbReference type="EMBL" id="GAG57981.1"/>
    </source>
</evidence>
<keyword evidence="2" id="KW-0342">GTP-binding</keyword>
<gene>
    <name evidence="3" type="ORF">S01H4_06921</name>
</gene>
<name>X1AD60_9ZZZZ</name>
<organism evidence="3">
    <name type="scientific">marine sediment metagenome</name>
    <dbReference type="NCBI Taxonomy" id="412755"/>
    <lineage>
        <taxon>unclassified sequences</taxon>
        <taxon>metagenomes</taxon>
        <taxon>ecological metagenomes</taxon>
    </lineage>
</organism>
<dbReference type="AlphaFoldDB" id="X1AD60"/>
<dbReference type="EMBL" id="BART01002201">
    <property type="protein sequence ID" value="GAG57981.1"/>
    <property type="molecule type" value="Genomic_DNA"/>
</dbReference>
<dbReference type="GO" id="GO:0005634">
    <property type="term" value="C:nucleus"/>
    <property type="evidence" value="ECO:0007669"/>
    <property type="project" value="TreeGrafter"/>
</dbReference>
<dbReference type="GO" id="GO:1904263">
    <property type="term" value="P:positive regulation of TORC1 signaling"/>
    <property type="evidence" value="ECO:0007669"/>
    <property type="project" value="TreeGrafter"/>
</dbReference>
<dbReference type="InterPro" id="IPR027417">
    <property type="entry name" value="P-loop_NTPase"/>
</dbReference>
<dbReference type="GO" id="GO:0005764">
    <property type="term" value="C:lysosome"/>
    <property type="evidence" value="ECO:0007669"/>
    <property type="project" value="TreeGrafter"/>
</dbReference>
<dbReference type="Pfam" id="PF04670">
    <property type="entry name" value="Gtr1_RagA"/>
    <property type="match status" value="1"/>
</dbReference>
<proteinExistence type="predicted"/>
<feature type="non-terminal residue" evidence="3">
    <location>
        <position position="1"/>
    </location>
</feature>
<dbReference type="Gene3D" id="3.40.50.300">
    <property type="entry name" value="P-loop containing nucleotide triphosphate hydrolases"/>
    <property type="match status" value="1"/>
</dbReference>
<dbReference type="GO" id="GO:0005525">
    <property type="term" value="F:GTP binding"/>
    <property type="evidence" value="ECO:0007669"/>
    <property type="project" value="UniProtKB-KW"/>
</dbReference>
<dbReference type="PANTHER" id="PTHR11259:SF1">
    <property type="entry name" value="RAS-RELATED GTP-BINDING PROTEIN"/>
    <property type="match status" value="1"/>
</dbReference>
<keyword evidence="1" id="KW-0547">Nucleotide-binding</keyword>
<sequence length="230" mass="27436">RSFIYLIDCQDPERYGESLDYFDKVMEYFKEQRQNIPIMVLLHKFDPEIKENRELNKRALVLKQNLLKYKEFQIYFFETSIYDIKSIMDAFSTGLSFLFENVEMLYSYFEDISKRYNILFISLIDSTGITVGEYYSALRLIDKLKIYNLYLEVLKKVKMENKEKYEFSDILSNGKRFSGVIEVLNLSNFDFYLLIIIEEEKENLEKTISALDAIEAEKDKMEVIISQILT</sequence>
<dbReference type="SUPFAM" id="SSF52540">
    <property type="entry name" value="P-loop containing nucleoside triphosphate hydrolases"/>
    <property type="match status" value="1"/>
</dbReference>
<dbReference type="InterPro" id="IPR006762">
    <property type="entry name" value="Gtr1_RagA"/>
</dbReference>
<dbReference type="GO" id="GO:0003924">
    <property type="term" value="F:GTPase activity"/>
    <property type="evidence" value="ECO:0007669"/>
    <property type="project" value="TreeGrafter"/>
</dbReference>
<reference evidence="3" key="1">
    <citation type="journal article" date="2014" name="Front. Microbiol.">
        <title>High frequency of phylogenetically diverse reductive dehalogenase-homologous genes in deep subseafloor sedimentary metagenomes.</title>
        <authorList>
            <person name="Kawai M."/>
            <person name="Futagami T."/>
            <person name="Toyoda A."/>
            <person name="Takaki Y."/>
            <person name="Nishi S."/>
            <person name="Hori S."/>
            <person name="Arai W."/>
            <person name="Tsubouchi T."/>
            <person name="Morono Y."/>
            <person name="Uchiyama I."/>
            <person name="Ito T."/>
            <person name="Fujiyama A."/>
            <person name="Inagaki F."/>
            <person name="Takami H."/>
        </authorList>
    </citation>
    <scope>NUCLEOTIDE SEQUENCE</scope>
    <source>
        <strain evidence="3">Expedition CK06-06</strain>
    </source>
</reference>
<evidence type="ECO:0000256" key="1">
    <source>
        <dbReference type="ARBA" id="ARBA00022741"/>
    </source>
</evidence>